<gene>
    <name evidence="7" type="ORF">BIW11_12010</name>
</gene>
<evidence type="ECO:0000256" key="1">
    <source>
        <dbReference type="ARBA" id="ARBA00004141"/>
    </source>
</evidence>
<proteinExistence type="predicted"/>
<feature type="transmembrane region" description="Helical" evidence="6">
    <location>
        <begin position="106"/>
        <end position="123"/>
    </location>
</feature>
<keyword evidence="5 6" id="KW-0472">Membrane</keyword>
<evidence type="ECO:0000256" key="2">
    <source>
        <dbReference type="ARBA" id="ARBA00022448"/>
    </source>
</evidence>
<keyword evidence="4 6" id="KW-1133">Transmembrane helix</keyword>
<dbReference type="InterPro" id="IPR050930">
    <property type="entry name" value="MFS_Vesicular_Transporter"/>
</dbReference>
<organism evidence="7 8">
    <name type="scientific">Tropilaelaps mercedesae</name>
    <dbReference type="NCBI Taxonomy" id="418985"/>
    <lineage>
        <taxon>Eukaryota</taxon>
        <taxon>Metazoa</taxon>
        <taxon>Ecdysozoa</taxon>
        <taxon>Arthropoda</taxon>
        <taxon>Chelicerata</taxon>
        <taxon>Arachnida</taxon>
        <taxon>Acari</taxon>
        <taxon>Parasitiformes</taxon>
        <taxon>Mesostigmata</taxon>
        <taxon>Gamasina</taxon>
        <taxon>Dermanyssoidea</taxon>
        <taxon>Laelapidae</taxon>
        <taxon>Tropilaelaps</taxon>
    </lineage>
</organism>
<comment type="caution">
    <text evidence="7">The sequence shown here is derived from an EMBL/GenBank/DDBJ whole genome shotgun (WGS) entry which is preliminary data.</text>
</comment>
<dbReference type="Pfam" id="PF07690">
    <property type="entry name" value="MFS_1"/>
    <property type="match status" value="1"/>
</dbReference>
<keyword evidence="3 6" id="KW-0812">Transmembrane</keyword>
<feature type="transmembrane region" description="Helical" evidence="6">
    <location>
        <begin position="274"/>
        <end position="294"/>
    </location>
</feature>
<keyword evidence="2" id="KW-0813">Transport</keyword>
<evidence type="ECO:0000256" key="3">
    <source>
        <dbReference type="ARBA" id="ARBA00022692"/>
    </source>
</evidence>
<reference evidence="7 8" key="1">
    <citation type="journal article" date="2017" name="Gigascience">
        <title>Draft genome of the honey bee ectoparasitic mite, Tropilaelaps mercedesae, is shaped by the parasitic life history.</title>
        <authorList>
            <person name="Dong X."/>
            <person name="Armstrong S.D."/>
            <person name="Xia D."/>
            <person name="Makepeace B.L."/>
            <person name="Darby A.C."/>
            <person name="Kadowaki T."/>
        </authorList>
    </citation>
    <scope>NUCLEOTIDE SEQUENCE [LARGE SCALE GENOMIC DNA]</scope>
    <source>
        <strain evidence="7">Wuxi-XJTLU</strain>
    </source>
</reference>
<accession>A0A1V9X904</accession>
<feature type="transmembrane region" description="Helical" evidence="6">
    <location>
        <begin position="242"/>
        <end position="262"/>
    </location>
</feature>
<comment type="subcellular location">
    <subcellularLocation>
        <location evidence="1">Membrane</location>
        <topology evidence="1">Multi-pass membrane protein</topology>
    </subcellularLocation>
</comment>
<feature type="transmembrane region" description="Helical" evidence="6">
    <location>
        <begin position="143"/>
        <end position="164"/>
    </location>
</feature>
<evidence type="ECO:0000256" key="5">
    <source>
        <dbReference type="ARBA" id="ARBA00023136"/>
    </source>
</evidence>
<dbReference type="OrthoDB" id="6505944at2759"/>
<dbReference type="PANTHER" id="PTHR23506:SF26">
    <property type="entry name" value="MFS-TYPE TRANSPORTER SLC18B1"/>
    <property type="match status" value="1"/>
</dbReference>
<feature type="transmembrane region" description="Helical" evidence="6">
    <location>
        <begin position="31"/>
        <end position="49"/>
    </location>
</feature>
<evidence type="ECO:0000313" key="8">
    <source>
        <dbReference type="Proteomes" id="UP000192247"/>
    </source>
</evidence>
<name>A0A1V9X904_9ACAR</name>
<dbReference type="Proteomes" id="UP000192247">
    <property type="component" value="Unassembled WGS sequence"/>
</dbReference>
<evidence type="ECO:0008006" key="9">
    <source>
        <dbReference type="Google" id="ProtNLM"/>
    </source>
</evidence>
<dbReference type="EMBL" id="MNPL01019585">
    <property type="protein sequence ID" value="OQR69858.1"/>
    <property type="molecule type" value="Genomic_DNA"/>
</dbReference>
<dbReference type="InterPro" id="IPR036259">
    <property type="entry name" value="MFS_trans_sf"/>
</dbReference>
<protein>
    <recommendedName>
        <fullName evidence="9">MFS-type transporter SLC18B1-like</fullName>
    </recommendedName>
</protein>
<dbReference type="Gene3D" id="1.20.1250.20">
    <property type="entry name" value="MFS general substrate transporter like domains"/>
    <property type="match status" value="1"/>
</dbReference>
<feature type="transmembrane region" description="Helical" evidence="6">
    <location>
        <begin position="199"/>
        <end position="222"/>
    </location>
</feature>
<dbReference type="GO" id="GO:0016020">
    <property type="term" value="C:membrane"/>
    <property type="evidence" value="ECO:0007669"/>
    <property type="project" value="UniProtKB-SubCell"/>
</dbReference>
<dbReference type="GO" id="GO:0022857">
    <property type="term" value="F:transmembrane transporter activity"/>
    <property type="evidence" value="ECO:0007669"/>
    <property type="project" value="InterPro"/>
</dbReference>
<dbReference type="PANTHER" id="PTHR23506">
    <property type="entry name" value="GH10249P"/>
    <property type="match status" value="1"/>
</dbReference>
<dbReference type="InterPro" id="IPR011701">
    <property type="entry name" value="MFS"/>
</dbReference>
<feature type="transmembrane region" description="Helical" evidence="6">
    <location>
        <begin position="171"/>
        <end position="193"/>
    </location>
</feature>
<evidence type="ECO:0000256" key="4">
    <source>
        <dbReference type="ARBA" id="ARBA00022989"/>
    </source>
</evidence>
<dbReference type="SUPFAM" id="SSF103473">
    <property type="entry name" value="MFS general substrate transporter"/>
    <property type="match status" value="1"/>
</dbReference>
<feature type="transmembrane region" description="Helical" evidence="6">
    <location>
        <begin position="7"/>
        <end position="25"/>
    </location>
</feature>
<dbReference type="STRING" id="418985.A0A1V9X904"/>
<dbReference type="InParanoid" id="A0A1V9X904"/>
<dbReference type="AlphaFoldDB" id="A0A1V9X904"/>
<keyword evidence="8" id="KW-1185">Reference proteome</keyword>
<evidence type="ECO:0000256" key="6">
    <source>
        <dbReference type="SAM" id="Phobius"/>
    </source>
</evidence>
<evidence type="ECO:0000313" key="7">
    <source>
        <dbReference type="EMBL" id="OQR69858.1"/>
    </source>
</evidence>
<sequence length="313" mass="34226">MVKASMEFLWGLGNMFGTLVGGILIDFWNFPLPFFALGIIMVMLIPTIIRNGPIKPSTSQSQKDLTSRPSAVSVGLQSAVTLSSMPSTVPTTGDPIDYRRMVFRPLFLIDMVTVCFSWVVMSFNEPTLEPYLRQFHLTNTGVGIVFCVQFSCYAIGAVLSGVFSHLGQEEFFLFFGQLCTALAFLVLGPAPFIQSEPKLGLIYLSQVFTGLGMAAQFVCGFAHALKISIKAGYPDNIKTSGLVASATFIFMVLGAIIAPPIASILVDKFKYRTASMFIFVPLLVWSVVNFGVFVKSVVDKVQARSNNNDQGFE</sequence>